<evidence type="ECO:0000313" key="4">
    <source>
        <dbReference type="EMBL" id="HIZ85869.1"/>
    </source>
</evidence>
<protein>
    <submittedName>
        <fullName evidence="4">SLBB domain-containing protein</fullName>
    </submittedName>
</protein>
<dbReference type="InterPro" id="IPR049712">
    <property type="entry name" value="Poly_export"/>
</dbReference>
<feature type="domain" description="Soluble ligand binding" evidence="3">
    <location>
        <begin position="485"/>
        <end position="526"/>
    </location>
</feature>
<feature type="domain" description="Soluble ligand binding" evidence="3">
    <location>
        <begin position="308"/>
        <end position="356"/>
    </location>
</feature>
<organism evidence="4 5">
    <name type="scientific">Candidatus Coprenecus stercoravium</name>
    <dbReference type="NCBI Taxonomy" id="2840735"/>
    <lineage>
        <taxon>Bacteria</taxon>
        <taxon>Pseudomonadati</taxon>
        <taxon>Bacteroidota</taxon>
        <taxon>Bacteroidia</taxon>
        <taxon>Bacteroidales</taxon>
        <taxon>Rikenellaceae</taxon>
        <taxon>Rikenellaceae incertae sedis</taxon>
        <taxon>Candidatus Coprenecus</taxon>
    </lineage>
</organism>
<name>A0A9D2GRX9_9BACT</name>
<feature type="domain" description="Soluble ligand binding" evidence="3">
    <location>
        <begin position="576"/>
        <end position="622"/>
    </location>
</feature>
<dbReference type="InterPro" id="IPR019554">
    <property type="entry name" value="Soluble_ligand-bd"/>
</dbReference>
<feature type="domain" description="Soluble ligand binding" evidence="3">
    <location>
        <begin position="694"/>
        <end position="728"/>
    </location>
</feature>
<reference evidence="4" key="1">
    <citation type="journal article" date="2021" name="PeerJ">
        <title>Extensive microbial diversity within the chicken gut microbiome revealed by metagenomics and culture.</title>
        <authorList>
            <person name="Gilroy R."/>
            <person name="Ravi A."/>
            <person name="Getino M."/>
            <person name="Pursley I."/>
            <person name="Horton D.L."/>
            <person name="Alikhan N.F."/>
            <person name="Baker D."/>
            <person name="Gharbi K."/>
            <person name="Hall N."/>
            <person name="Watson M."/>
            <person name="Adriaenssens E.M."/>
            <person name="Foster-Nyarko E."/>
            <person name="Jarju S."/>
            <person name="Secka A."/>
            <person name="Antonio M."/>
            <person name="Oren A."/>
            <person name="Chaudhuri R.R."/>
            <person name="La Ragione R."/>
            <person name="Hildebrand F."/>
            <person name="Pallen M.J."/>
        </authorList>
    </citation>
    <scope>NUCLEOTIDE SEQUENCE</scope>
    <source>
        <strain evidence="4">Gambia16-554</strain>
    </source>
</reference>
<dbReference type="Gene3D" id="3.10.560.10">
    <property type="entry name" value="Outer membrane lipoprotein wza domain like"/>
    <property type="match status" value="6"/>
</dbReference>
<feature type="domain" description="Soluble ligand binding" evidence="3">
    <location>
        <begin position="392"/>
        <end position="437"/>
    </location>
</feature>
<dbReference type="GO" id="GO:0015159">
    <property type="term" value="F:polysaccharide transmembrane transporter activity"/>
    <property type="evidence" value="ECO:0007669"/>
    <property type="project" value="InterPro"/>
</dbReference>
<accession>A0A9D2GRX9</accession>
<dbReference type="Pfam" id="PF02563">
    <property type="entry name" value="Poly_export"/>
    <property type="match status" value="1"/>
</dbReference>
<evidence type="ECO:0000259" key="2">
    <source>
        <dbReference type="Pfam" id="PF02563"/>
    </source>
</evidence>
<dbReference type="Pfam" id="PF10531">
    <property type="entry name" value="SLBB"/>
    <property type="match status" value="6"/>
</dbReference>
<evidence type="ECO:0000256" key="1">
    <source>
        <dbReference type="ARBA" id="ARBA00022729"/>
    </source>
</evidence>
<dbReference type="Proteomes" id="UP000824115">
    <property type="component" value="Unassembled WGS sequence"/>
</dbReference>
<dbReference type="EMBL" id="DXAW01000093">
    <property type="protein sequence ID" value="HIZ85869.1"/>
    <property type="molecule type" value="Genomic_DNA"/>
</dbReference>
<proteinExistence type="predicted"/>
<reference evidence="4" key="2">
    <citation type="submission" date="2021-04" db="EMBL/GenBank/DDBJ databases">
        <authorList>
            <person name="Gilroy R."/>
        </authorList>
    </citation>
    <scope>NUCLEOTIDE SEQUENCE</scope>
    <source>
        <strain evidence="4">Gambia16-554</strain>
    </source>
</reference>
<sequence>MKKVFMRRAAVLVVTAIAGIYSAGAQSIQDLGMLKSLAQSYGYSDYEIQQLIQGQGSGLSSMLGGQSTVQSVTSDRNLMSSSLALQNSSAQQTVSQTALAQLMDSTLAAADTLSERIFGHRLFKSPSLNFIPNYNIPTPASYKLAPGDEIVVDIWGATSMNYRLGINPDGTVQIDGVGPVYLTGYTLKEAEAAVRKKLETLYSGLGGDNPDSYMKLSLGLIRSLSVNVVGDAVTPGTYTLPSLATAFTALYLAGGPTELGSLRDVRLYRNGDLVEAIDFYDFIINGVFNDNLKLQDNDLIIVSPYGAMVEVKGCVKRPMLYEVKAGESIADLMEFCAGYTSEADRTLIHVERRAGERTKSFDITASDFSSFILMDGDVVTVPENISRPLNSVYLDGAVWHPGYYSISDEVKTLRALIDFAGGLKDEAYMERGFIERIDSDRDTLSINFNLADVMEGIQDIPLVNEDRVRIFAKDEFNVWYPVYTQGEFNRPGTLDYREGMTLGDAVMLSGGFAIGASRTNVDVARRNFCHGKYKGDTVSIVYTFDLNENPDAMDFKLRPYDMISVRTAPNYRAQQVVNITGEVNFPGYYVVEKSTVRLSDIVSRAGGHSNDAYLEGATLYREMTEQEYQRALLARVLAAEEAGVDTADIEMPRRNQRYSVAIDMEKALKNPGSPYDIVLSGNDSIAIPKYNSTVRISGAVLMPNVVTFDPSYSVRQYIKLAGGYTRGAIKSQKYIVFMNGSAAAKGSRNFKPRPGCEIIVPQREVQRRRISAAEVLSIASSTTSVAAMVVTMVNQLR</sequence>
<evidence type="ECO:0000259" key="3">
    <source>
        <dbReference type="Pfam" id="PF10531"/>
    </source>
</evidence>
<keyword evidence="1" id="KW-0732">Signal</keyword>
<dbReference type="InterPro" id="IPR003715">
    <property type="entry name" value="Poly_export_N"/>
</dbReference>
<comment type="caution">
    <text evidence="4">The sequence shown here is derived from an EMBL/GenBank/DDBJ whole genome shotgun (WGS) entry which is preliminary data.</text>
</comment>
<gene>
    <name evidence="4" type="ORF">IAC04_05215</name>
</gene>
<dbReference type="PANTHER" id="PTHR33619">
    <property type="entry name" value="POLYSACCHARIDE EXPORT PROTEIN GFCE-RELATED"/>
    <property type="match status" value="1"/>
</dbReference>
<feature type="domain" description="Soluble ligand binding" evidence="3">
    <location>
        <begin position="226"/>
        <end position="271"/>
    </location>
</feature>
<evidence type="ECO:0000313" key="5">
    <source>
        <dbReference type="Proteomes" id="UP000824115"/>
    </source>
</evidence>
<dbReference type="PANTHER" id="PTHR33619:SF3">
    <property type="entry name" value="POLYSACCHARIDE EXPORT PROTEIN GFCE-RELATED"/>
    <property type="match status" value="1"/>
</dbReference>
<dbReference type="AlphaFoldDB" id="A0A9D2GRX9"/>
<feature type="domain" description="Polysaccharide export protein N-terminal" evidence="2">
    <location>
        <begin position="138"/>
        <end position="202"/>
    </location>
</feature>